<proteinExistence type="predicted"/>
<dbReference type="Proteomes" id="UP000799118">
    <property type="component" value="Unassembled WGS sequence"/>
</dbReference>
<accession>A0A6A4GZ91</accession>
<evidence type="ECO:0000313" key="3">
    <source>
        <dbReference type="Proteomes" id="UP000799118"/>
    </source>
</evidence>
<evidence type="ECO:0000256" key="1">
    <source>
        <dbReference type="SAM" id="SignalP"/>
    </source>
</evidence>
<keyword evidence="1" id="KW-0732">Signal</keyword>
<organism evidence="2 3">
    <name type="scientific">Gymnopus androsaceus JB14</name>
    <dbReference type="NCBI Taxonomy" id="1447944"/>
    <lineage>
        <taxon>Eukaryota</taxon>
        <taxon>Fungi</taxon>
        <taxon>Dikarya</taxon>
        <taxon>Basidiomycota</taxon>
        <taxon>Agaricomycotina</taxon>
        <taxon>Agaricomycetes</taxon>
        <taxon>Agaricomycetidae</taxon>
        <taxon>Agaricales</taxon>
        <taxon>Marasmiineae</taxon>
        <taxon>Omphalotaceae</taxon>
        <taxon>Gymnopus</taxon>
    </lineage>
</organism>
<feature type="chain" id="PRO_5025416825" evidence="1">
    <location>
        <begin position="23"/>
        <end position="209"/>
    </location>
</feature>
<reference evidence="2" key="1">
    <citation type="journal article" date="2019" name="Environ. Microbiol.">
        <title>Fungal ecological strategies reflected in gene transcription - a case study of two litter decomposers.</title>
        <authorList>
            <person name="Barbi F."/>
            <person name="Kohler A."/>
            <person name="Barry K."/>
            <person name="Baskaran P."/>
            <person name="Daum C."/>
            <person name="Fauchery L."/>
            <person name="Ihrmark K."/>
            <person name="Kuo A."/>
            <person name="LaButti K."/>
            <person name="Lipzen A."/>
            <person name="Morin E."/>
            <person name="Grigoriev I.V."/>
            <person name="Henrissat B."/>
            <person name="Lindahl B."/>
            <person name="Martin F."/>
        </authorList>
    </citation>
    <scope>NUCLEOTIDE SEQUENCE</scope>
    <source>
        <strain evidence="2">JB14</strain>
    </source>
</reference>
<sequence>MPLNYLLVAMSLVLSVVMSVSAAPLNADLNLDHSARAIEERGCGLSCLKGESEVLFTFFTFNEVNERKFHKFHATVHEVADHPCTIPQRTMQEHGVTQMVTHITQIVKHLGLHDPKSTFAEAPTCQWIQSGSFVYSYFDWKVTSGPGSGKAGIGYAALKVVGSGSAVMLDTTFVNELELDDSQNNIILAVRSKMLSLYEPGKPPTMYNL</sequence>
<gene>
    <name evidence="2" type="ORF">BT96DRAFT_946217</name>
</gene>
<dbReference type="EMBL" id="ML769662">
    <property type="protein sequence ID" value="KAE9390327.1"/>
    <property type="molecule type" value="Genomic_DNA"/>
</dbReference>
<dbReference type="AlphaFoldDB" id="A0A6A4GZ91"/>
<protein>
    <submittedName>
        <fullName evidence="2">Uncharacterized protein</fullName>
    </submittedName>
</protein>
<keyword evidence="3" id="KW-1185">Reference proteome</keyword>
<evidence type="ECO:0000313" key="2">
    <source>
        <dbReference type="EMBL" id="KAE9390327.1"/>
    </source>
</evidence>
<feature type="signal peptide" evidence="1">
    <location>
        <begin position="1"/>
        <end position="22"/>
    </location>
</feature>
<name>A0A6A4GZ91_9AGAR</name>